<dbReference type="SUPFAM" id="SSF161098">
    <property type="entry name" value="MetI-like"/>
    <property type="match status" value="1"/>
</dbReference>
<evidence type="ECO:0000256" key="6">
    <source>
        <dbReference type="ARBA" id="ARBA00023136"/>
    </source>
</evidence>
<evidence type="ECO:0000256" key="5">
    <source>
        <dbReference type="ARBA" id="ARBA00022989"/>
    </source>
</evidence>
<evidence type="ECO:0000256" key="2">
    <source>
        <dbReference type="ARBA" id="ARBA00022448"/>
    </source>
</evidence>
<feature type="transmembrane region" description="Helical" evidence="7">
    <location>
        <begin position="214"/>
        <end position="240"/>
    </location>
</feature>
<sequence length="293" mass="32238">MIDATSDKKSKLMKNSSKTSFSNIMLDKKNRKILIYSTLILALFVLALISDKIVPYDPIKADLTTVLLPPSSTHFFGTDNLGRDLFSRVICGLKTSLFSSLIITAFIFSFGMIIGVTAGYYGRIIDDILMKITVILQSFPSLILAIAVAGMLGPSLKNTIIAICIINWTKYARMARSLAISAKESNYIKSALLCGAKGYQIILTDIIPNIASTLLVMAMLDIGGMILEIAGLCFLGLGAQPPTPEWGLMMNEARKYIYNAPWMIIFPGIAILSVVFLFNLLGDELRDRFDIKQ</sequence>
<keyword evidence="4 7" id="KW-0812">Transmembrane</keyword>
<name>A0A6N3C3U9_9FIRM</name>
<evidence type="ECO:0000256" key="7">
    <source>
        <dbReference type="RuleBase" id="RU363032"/>
    </source>
</evidence>
<protein>
    <submittedName>
        <fullName evidence="9">Nickel transport system permease protein NikC</fullName>
    </submittedName>
</protein>
<comment type="subcellular location">
    <subcellularLocation>
        <location evidence="1 7">Cell membrane</location>
        <topology evidence="1 7">Multi-pass membrane protein</topology>
    </subcellularLocation>
</comment>
<dbReference type="CDD" id="cd06261">
    <property type="entry name" value="TM_PBP2"/>
    <property type="match status" value="1"/>
</dbReference>
<dbReference type="GO" id="GO:0005886">
    <property type="term" value="C:plasma membrane"/>
    <property type="evidence" value="ECO:0007669"/>
    <property type="project" value="UniProtKB-SubCell"/>
</dbReference>
<comment type="similarity">
    <text evidence="7">Belongs to the binding-protein-dependent transport system permease family.</text>
</comment>
<feature type="transmembrane region" description="Helical" evidence="7">
    <location>
        <begin position="260"/>
        <end position="282"/>
    </location>
</feature>
<keyword evidence="6 7" id="KW-0472">Membrane</keyword>
<proteinExistence type="inferred from homology"/>
<dbReference type="GO" id="GO:0055085">
    <property type="term" value="P:transmembrane transport"/>
    <property type="evidence" value="ECO:0007669"/>
    <property type="project" value="InterPro"/>
</dbReference>
<evidence type="ECO:0000313" key="9">
    <source>
        <dbReference type="EMBL" id="VYU08477.1"/>
    </source>
</evidence>
<feature type="transmembrane region" description="Helical" evidence="7">
    <location>
        <begin position="97"/>
        <end position="121"/>
    </location>
</feature>
<organism evidence="9">
    <name type="scientific">Intestinibacter bartlettii</name>
    <dbReference type="NCBI Taxonomy" id="261299"/>
    <lineage>
        <taxon>Bacteria</taxon>
        <taxon>Bacillati</taxon>
        <taxon>Bacillota</taxon>
        <taxon>Clostridia</taxon>
        <taxon>Peptostreptococcales</taxon>
        <taxon>Peptostreptococcaceae</taxon>
        <taxon>Intestinibacter</taxon>
    </lineage>
</organism>
<feature type="transmembrane region" description="Helical" evidence="7">
    <location>
        <begin position="128"/>
        <end position="149"/>
    </location>
</feature>
<dbReference type="PANTHER" id="PTHR43386">
    <property type="entry name" value="OLIGOPEPTIDE TRANSPORT SYSTEM PERMEASE PROTEIN APPC"/>
    <property type="match status" value="1"/>
</dbReference>
<feature type="transmembrane region" description="Helical" evidence="7">
    <location>
        <begin position="33"/>
        <end position="50"/>
    </location>
</feature>
<accession>A0A6N3C3U9</accession>
<dbReference type="Pfam" id="PF00528">
    <property type="entry name" value="BPD_transp_1"/>
    <property type="match status" value="1"/>
</dbReference>
<keyword evidence="5 7" id="KW-1133">Transmembrane helix</keyword>
<gene>
    <name evidence="9" type="primary">nikC</name>
    <name evidence="9" type="ORF">IBLFYP30_01697</name>
</gene>
<dbReference type="PROSITE" id="PS50928">
    <property type="entry name" value="ABC_TM1"/>
    <property type="match status" value="1"/>
</dbReference>
<dbReference type="EMBL" id="CACRUE010000026">
    <property type="protein sequence ID" value="VYU08477.1"/>
    <property type="molecule type" value="Genomic_DNA"/>
</dbReference>
<dbReference type="InterPro" id="IPR000515">
    <property type="entry name" value="MetI-like"/>
</dbReference>
<dbReference type="InterPro" id="IPR050366">
    <property type="entry name" value="BP-dependent_transpt_permease"/>
</dbReference>
<dbReference type="Gene3D" id="1.10.3720.10">
    <property type="entry name" value="MetI-like"/>
    <property type="match status" value="1"/>
</dbReference>
<reference evidence="9" key="1">
    <citation type="submission" date="2019-11" db="EMBL/GenBank/DDBJ databases">
        <authorList>
            <person name="Feng L."/>
        </authorList>
    </citation>
    <scope>NUCLEOTIDE SEQUENCE</scope>
    <source>
        <strain evidence="9">IbartlettiiLFYP30</strain>
    </source>
</reference>
<dbReference type="InterPro" id="IPR053385">
    <property type="entry name" value="ABC_transport_permease"/>
</dbReference>
<dbReference type="PANTHER" id="PTHR43386:SF25">
    <property type="entry name" value="PEPTIDE ABC TRANSPORTER PERMEASE PROTEIN"/>
    <property type="match status" value="1"/>
</dbReference>
<evidence type="ECO:0000256" key="1">
    <source>
        <dbReference type="ARBA" id="ARBA00004651"/>
    </source>
</evidence>
<evidence type="ECO:0000256" key="3">
    <source>
        <dbReference type="ARBA" id="ARBA00022475"/>
    </source>
</evidence>
<feature type="domain" description="ABC transmembrane type-1" evidence="8">
    <location>
        <begin position="97"/>
        <end position="282"/>
    </location>
</feature>
<keyword evidence="3" id="KW-1003">Cell membrane</keyword>
<dbReference type="InterPro" id="IPR035906">
    <property type="entry name" value="MetI-like_sf"/>
</dbReference>
<keyword evidence="2 7" id="KW-0813">Transport</keyword>
<dbReference type="AlphaFoldDB" id="A0A6N3C3U9"/>
<dbReference type="RefSeq" id="WP_421800648.1">
    <property type="nucleotide sequence ID" value="NZ_CACRUE010000026.1"/>
</dbReference>
<dbReference type="NCBIfam" id="NF045474">
    <property type="entry name" value="Opp2C"/>
    <property type="match status" value="1"/>
</dbReference>
<evidence type="ECO:0000256" key="4">
    <source>
        <dbReference type="ARBA" id="ARBA00022692"/>
    </source>
</evidence>
<evidence type="ECO:0000259" key="8">
    <source>
        <dbReference type="PROSITE" id="PS50928"/>
    </source>
</evidence>